<keyword evidence="4" id="KW-1185">Reference proteome</keyword>
<dbReference type="InterPro" id="IPR002048">
    <property type="entry name" value="EF_hand_dom"/>
</dbReference>
<organism evidence="3 4">
    <name type="scientific">Tranquillimonas alkanivorans</name>
    <dbReference type="NCBI Taxonomy" id="441119"/>
    <lineage>
        <taxon>Bacteria</taxon>
        <taxon>Pseudomonadati</taxon>
        <taxon>Pseudomonadota</taxon>
        <taxon>Alphaproteobacteria</taxon>
        <taxon>Rhodobacterales</taxon>
        <taxon>Roseobacteraceae</taxon>
        <taxon>Tranquillimonas</taxon>
    </lineage>
</organism>
<evidence type="ECO:0000313" key="4">
    <source>
        <dbReference type="Proteomes" id="UP000199356"/>
    </source>
</evidence>
<evidence type="ECO:0000313" key="3">
    <source>
        <dbReference type="EMBL" id="SFP93229.1"/>
    </source>
</evidence>
<dbReference type="PROSITE" id="PS50222">
    <property type="entry name" value="EF_HAND_2"/>
    <property type="match status" value="1"/>
</dbReference>
<dbReference type="Gene3D" id="1.10.238.10">
    <property type="entry name" value="EF-hand"/>
    <property type="match status" value="2"/>
</dbReference>
<gene>
    <name evidence="3" type="ORF">SAMN04488047_11943</name>
</gene>
<dbReference type="STRING" id="441119.SAMN04488047_11943"/>
<name>A0A1I5UDB8_9RHOB</name>
<evidence type="ECO:0000259" key="2">
    <source>
        <dbReference type="PROSITE" id="PS50222"/>
    </source>
</evidence>
<feature type="domain" description="EF-hand" evidence="2">
    <location>
        <begin position="21"/>
        <end position="56"/>
    </location>
</feature>
<evidence type="ECO:0000256" key="1">
    <source>
        <dbReference type="SAM" id="SignalP"/>
    </source>
</evidence>
<protein>
    <submittedName>
        <fullName evidence="3">EF-hand domain pair</fullName>
    </submittedName>
</protein>
<sequence length="127" mass="13618">MKLTKRLAIGAIAGGIAAAPAVAQEAEAAFDRLDADGNGHISWAEAYDVRTSEFTEMDADMNGILAEEEFQGPARPLSAFDTDGDMTLSLAEFLQGHRSMFDRFDEDADGALVLDEFEAARSAARSD</sequence>
<dbReference type="SUPFAM" id="SSF47473">
    <property type="entry name" value="EF-hand"/>
    <property type="match status" value="1"/>
</dbReference>
<dbReference type="Pfam" id="PF13202">
    <property type="entry name" value="EF-hand_5"/>
    <property type="match status" value="1"/>
</dbReference>
<keyword evidence="1" id="KW-0732">Signal</keyword>
<proteinExistence type="predicted"/>
<accession>A0A1I5UDB8</accession>
<dbReference type="EMBL" id="FOXA01000019">
    <property type="protein sequence ID" value="SFP93229.1"/>
    <property type="molecule type" value="Genomic_DNA"/>
</dbReference>
<feature type="chain" id="PRO_5011716847" evidence="1">
    <location>
        <begin position="24"/>
        <end position="127"/>
    </location>
</feature>
<dbReference type="AlphaFoldDB" id="A0A1I5UDB8"/>
<dbReference type="InterPro" id="IPR011992">
    <property type="entry name" value="EF-hand-dom_pair"/>
</dbReference>
<dbReference type="RefSeq" id="WP_177215228.1">
    <property type="nucleotide sequence ID" value="NZ_FOXA01000019.1"/>
</dbReference>
<dbReference type="GO" id="GO:0005509">
    <property type="term" value="F:calcium ion binding"/>
    <property type="evidence" value="ECO:0007669"/>
    <property type="project" value="InterPro"/>
</dbReference>
<reference evidence="3 4" key="1">
    <citation type="submission" date="2016-10" db="EMBL/GenBank/DDBJ databases">
        <authorList>
            <person name="de Groot N.N."/>
        </authorList>
    </citation>
    <scope>NUCLEOTIDE SEQUENCE [LARGE SCALE GENOMIC DNA]</scope>
    <source>
        <strain evidence="3 4">DSM 19547</strain>
    </source>
</reference>
<feature type="signal peptide" evidence="1">
    <location>
        <begin position="1"/>
        <end position="23"/>
    </location>
</feature>
<dbReference type="Proteomes" id="UP000199356">
    <property type="component" value="Unassembled WGS sequence"/>
</dbReference>